<keyword evidence="6 10" id="KW-0067">ATP-binding</keyword>
<dbReference type="CDD" id="cd03225">
    <property type="entry name" value="ABC_cobalt_CbiO_domain1"/>
    <property type="match status" value="1"/>
</dbReference>
<dbReference type="InterPro" id="IPR003439">
    <property type="entry name" value="ABC_transporter-like_ATP-bd"/>
</dbReference>
<protein>
    <submittedName>
        <fullName evidence="10">Energy-coupling factor transport system ATP-binding protein</fullName>
    </submittedName>
</protein>
<accession>A0A1M5B9R6</accession>
<dbReference type="SUPFAM" id="SSF52540">
    <property type="entry name" value="P-loop containing nucleoside triphosphate hydrolases"/>
    <property type="match status" value="1"/>
</dbReference>
<dbReference type="EMBL" id="FQVL01000020">
    <property type="protein sequence ID" value="SHF39170.1"/>
    <property type="molecule type" value="Genomic_DNA"/>
</dbReference>
<gene>
    <name evidence="10" type="ORF">SAMN05444392_1202</name>
</gene>
<comment type="subcellular location">
    <subcellularLocation>
        <location evidence="1">Cell membrane</location>
        <topology evidence="1">Peripheral membrane protein</topology>
    </subcellularLocation>
</comment>
<keyword evidence="8" id="KW-0472">Membrane</keyword>
<evidence type="ECO:0000256" key="4">
    <source>
        <dbReference type="ARBA" id="ARBA00022475"/>
    </source>
</evidence>
<keyword evidence="3" id="KW-0813">Transport</keyword>
<dbReference type="GO" id="GO:0015087">
    <property type="term" value="F:cobalt ion transmembrane transporter activity"/>
    <property type="evidence" value="ECO:0007669"/>
    <property type="project" value="UniProtKB-ARBA"/>
</dbReference>
<sequence>MDYLIEIQQVTYQYPTGEKPVLQDVSFQIKKGEFCAIIGPNGSGKTTLCNAIRGFIPHFYKGELHGDVRINGKSIKDQTVGELSLQVGFVFQNPFSQISGVSETVFEEIRFGLENLGIDTVVAEKRVDEVMKLTKITHLQDRNPFELSGGQLQRVALASIIVMEPDILVIDEPTSQLDPEGTEEVFEIIRLMKEKQKTIILVEHKMELIAEYADHIILIDDGKVILNGNNEEILTNEKVLEHNTLLPQYAMLGLELRKHGVNLDRIPVTEKQAKEELTKWFAQEGQIYV</sequence>
<evidence type="ECO:0000256" key="6">
    <source>
        <dbReference type="ARBA" id="ARBA00022840"/>
    </source>
</evidence>
<evidence type="ECO:0000256" key="1">
    <source>
        <dbReference type="ARBA" id="ARBA00004202"/>
    </source>
</evidence>
<name>A0A1M5B9R6_9BACL</name>
<evidence type="ECO:0000313" key="10">
    <source>
        <dbReference type="EMBL" id="SHF39170.1"/>
    </source>
</evidence>
<dbReference type="OrthoDB" id="501320at2"/>
<dbReference type="InterPro" id="IPR050095">
    <property type="entry name" value="ECF_ABC_transporter_ATP-bd"/>
</dbReference>
<keyword evidence="7" id="KW-1278">Translocase</keyword>
<dbReference type="PANTHER" id="PTHR43553">
    <property type="entry name" value="HEAVY METAL TRANSPORTER"/>
    <property type="match status" value="1"/>
</dbReference>
<evidence type="ECO:0000256" key="2">
    <source>
        <dbReference type="ARBA" id="ARBA00005417"/>
    </source>
</evidence>
<dbReference type="InterPro" id="IPR027417">
    <property type="entry name" value="P-loop_NTPase"/>
</dbReference>
<dbReference type="Proteomes" id="UP000184476">
    <property type="component" value="Unassembled WGS sequence"/>
</dbReference>
<dbReference type="InterPro" id="IPR017871">
    <property type="entry name" value="ABC_transporter-like_CS"/>
</dbReference>
<dbReference type="InterPro" id="IPR003593">
    <property type="entry name" value="AAA+_ATPase"/>
</dbReference>
<feature type="domain" description="ABC transporter" evidence="9">
    <location>
        <begin position="5"/>
        <end position="246"/>
    </location>
</feature>
<dbReference type="GO" id="GO:0043190">
    <property type="term" value="C:ATP-binding cassette (ABC) transporter complex"/>
    <property type="evidence" value="ECO:0007669"/>
    <property type="project" value="TreeGrafter"/>
</dbReference>
<keyword evidence="5" id="KW-0547">Nucleotide-binding</keyword>
<dbReference type="FunFam" id="3.40.50.300:FF:000224">
    <property type="entry name" value="Energy-coupling factor transporter ATP-binding protein EcfA"/>
    <property type="match status" value="1"/>
</dbReference>
<dbReference type="Gene3D" id="3.40.50.300">
    <property type="entry name" value="P-loop containing nucleotide triphosphate hydrolases"/>
    <property type="match status" value="1"/>
</dbReference>
<dbReference type="Pfam" id="PF00005">
    <property type="entry name" value="ABC_tran"/>
    <property type="match status" value="1"/>
</dbReference>
<dbReference type="STRING" id="112248.SAMN05444392_1202"/>
<evidence type="ECO:0000256" key="8">
    <source>
        <dbReference type="ARBA" id="ARBA00023136"/>
    </source>
</evidence>
<reference evidence="10 11" key="1">
    <citation type="submission" date="2016-11" db="EMBL/GenBank/DDBJ databases">
        <authorList>
            <person name="Jaros S."/>
            <person name="Januszkiewicz K."/>
            <person name="Wedrychowicz H."/>
        </authorList>
    </citation>
    <scope>NUCLEOTIDE SEQUENCE [LARGE SCALE GENOMIC DNA]</scope>
    <source>
        <strain evidence="10 11">DSM 44666</strain>
    </source>
</reference>
<dbReference type="AlphaFoldDB" id="A0A1M5B9R6"/>
<dbReference type="RefSeq" id="WP_073158231.1">
    <property type="nucleotide sequence ID" value="NZ_FQVL01000020.1"/>
</dbReference>
<keyword evidence="11" id="KW-1185">Reference proteome</keyword>
<dbReference type="GO" id="GO:0016887">
    <property type="term" value="F:ATP hydrolysis activity"/>
    <property type="evidence" value="ECO:0007669"/>
    <property type="project" value="InterPro"/>
</dbReference>
<dbReference type="GO" id="GO:0042626">
    <property type="term" value="F:ATPase-coupled transmembrane transporter activity"/>
    <property type="evidence" value="ECO:0007669"/>
    <property type="project" value="TreeGrafter"/>
</dbReference>
<dbReference type="PROSITE" id="PS00211">
    <property type="entry name" value="ABC_TRANSPORTER_1"/>
    <property type="match status" value="1"/>
</dbReference>
<evidence type="ECO:0000259" key="9">
    <source>
        <dbReference type="PROSITE" id="PS50893"/>
    </source>
</evidence>
<evidence type="ECO:0000256" key="7">
    <source>
        <dbReference type="ARBA" id="ARBA00022967"/>
    </source>
</evidence>
<proteinExistence type="inferred from homology"/>
<dbReference type="SMART" id="SM00382">
    <property type="entry name" value="AAA"/>
    <property type="match status" value="1"/>
</dbReference>
<dbReference type="InterPro" id="IPR015856">
    <property type="entry name" value="ABC_transpr_CbiO/EcfA_su"/>
</dbReference>
<dbReference type="PROSITE" id="PS50893">
    <property type="entry name" value="ABC_TRANSPORTER_2"/>
    <property type="match status" value="1"/>
</dbReference>
<keyword evidence="4" id="KW-1003">Cell membrane</keyword>
<evidence type="ECO:0000256" key="3">
    <source>
        <dbReference type="ARBA" id="ARBA00022448"/>
    </source>
</evidence>
<evidence type="ECO:0000313" key="11">
    <source>
        <dbReference type="Proteomes" id="UP000184476"/>
    </source>
</evidence>
<comment type="similarity">
    <text evidence="2">Belongs to the ABC transporter superfamily.</text>
</comment>
<organism evidence="10 11">
    <name type="scientific">Seinonella peptonophila</name>
    <dbReference type="NCBI Taxonomy" id="112248"/>
    <lineage>
        <taxon>Bacteria</taxon>
        <taxon>Bacillati</taxon>
        <taxon>Bacillota</taxon>
        <taxon>Bacilli</taxon>
        <taxon>Bacillales</taxon>
        <taxon>Thermoactinomycetaceae</taxon>
        <taxon>Seinonella</taxon>
    </lineage>
</organism>
<evidence type="ECO:0000256" key="5">
    <source>
        <dbReference type="ARBA" id="ARBA00022741"/>
    </source>
</evidence>
<dbReference type="GO" id="GO:0005524">
    <property type="term" value="F:ATP binding"/>
    <property type="evidence" value="ECO:0007669"/>
    <property type="project" value="UniProtKB-KW"/>
</dbReference>